<dbReference type="RefSeq" id="WP_069708306.1">
    <property type="nucleotide sequence ID" value="NZ_CP017075.1"/>
</dbReference>
<organism evidence="1 2">
    <name type="scientific">Novosphingobium resinovorum</name>
    <dbReference type="NCBI Taxonomy" id="158500"/>
    <lineage>
        <taxon>Bacteria</taxon>
        <taxon>Pseudomonadati</taxon>
        <taxon>Pseudomonadota</taxon>
        <taxon>Alphaproteobacteria</taxon>
        <taxon>Sphingomonadales</taxon>
        <taxon>Sphingomonadaceae</taxon>
        <taxon>Novosphingobium</taxon>
    </lineage>
</organism>
<proteinExistence type="predicted"/>
<gene>
    <name evidence="1" type="ORF">BES08_11105</name>
</gene>
<evidence type="ECO:0000313" key="2">
    <source>
        <dbReference type="Proteomes" id="UP000094626"/>
    </source>
</evidence>
<dbReference type="AlphaFoldDB" id="A0A1D8A565"/>
<dbReference type="EMBL" id="CP017075">
    <property type="protein sequence ID" value="AOR77238.1"/>
    <property type="molecule type" value="Genomic_DNA"/>
</dbReference>
<keyword evidence="2" id="KW-1185">Reference proteome</keyword>
<dbReference type="KEGG" id="nre:BES08_11105"/>
<sequence length="68" mass="7951">MTCRICTANDEEALIEQMAEAMWQTYETSDTHTEWDPWEKATPYWRNIMLNHARASLRVLRQAAAPPV</sequence>
<dbReference type="OrthoDB" id="7584718at2"/>
<evidence type="ECO:0000313" key="1">
    <source>
        <dbReference type="EMBL" id="AOR77238.1"/>
    </source>
</evidence>
<name>A0A1D8A565_9SPHN</name>
<dbReference type="Proteomes" id="UP000094626">
    <property type="component" value="Chromosome"/>
</dbReference>
<accession>A0A1D8A565</accession>
<reference evidence="2" key="1">
    <citation type="journal article" date="2017" name="J. Biotechnol.">
        <title>Complete genome sequence of Novosphingobium resinovorum SA1, a versatile xenobiotic-degrading bacterium capable of utilizing sulfanilic acid.</title>
        <authorList>
            <person name="Hegedus B."/>
            <person name="Kos P.B."/>
            <person name="Balint B."/>
            <person name="Maroti G."/>
            <person name="Gan H.M."/>
            <person name="Perei K."/>
            <person name="Rakhely G."/>
        </authorList>
    </citation>
    <scope>NUCLEOTIDE SEQUENCE [LARGE SCALE GENOMIC DNA]</scope>
    <source>
        <strain evidence="2">SA1</strain>
    </source>
</reference>
<protein>
    <submittedName>
        <fullName evidence="1">Uncharacterized protein</fullName>
    </submittedName>
</protein>